<evidence type="ECO:0000256" key="2">
    <source>
        <dbReference type="ARBA" id="ARBA00005982"/>
    </source>
</evidence>
<comment type="subcellular location">
    <subcellularLocation>
        <location evidence="1">Membrane</location>
        <topology evidence="1">Multi-pass membrane protein</topology>
    </subcellularLocation>
</comment>
<comment type="caution">
    <text evidence="7">The sequence shown here is derived from an EMBL/GenBank/DDBJ whole genome shotgun (WGS) entry which is preliminary data.</text>
</comment>
<keyword evidence="8" id="KW-1185">Reference proteome</keyword>
<evidence type="ECO:0000256" key="1">
    <source>
        <dbReference type="ARBA" id="ARBA00004141"/>
    </source>
</evidence>
<keyword evidence="3 6" id="KW-0812">Transmembrane</keyword>
<feature type="transmembrane region" description="Helical" evidence="6">
    <location>
        <begin position="81"/>
        <end position="100"/>
    </location>
</feature>
<dbReference type="Pfam" id="PF00854">
    <property type="entry name" value="PTR2"/>
    <property type="match status" value="1"/>
</dbReference>
<dbReference type="GO" id="GO:0022857">
    <property type="term" value="F:transmembrane transporter activity"/>
    <property type="evidence" value="ECO:0007669"/>
    <property type="project" value="InterPro"/>
</dbReference>
<evidence type="ECO:0000313" key="8">
    <source>
        <dbReference type="Proteomes" id="UP000593562"/>
    </source>
</evidence>
<evidence type="ECO:0000256" key="5">
    <source>
        <dbReference type="ARBA" id="ARBA00023136"/>
    </source>
</evidence>
<proteinExistence type="inferred from homology"/>
<keyword evidence="4 6" id="KW-1133">Transmembrane helix</keyword>
<dbReference type="Proteomes" id="UP000593562">
    <property type="component" value="Unassembled WGS sequence"/>
</dbReference>
<sequence length="212" mass="23503">MGKSLHRNNALNGSPFARILQIFVAAIKNRNLPTPEKAEELHEIHDNEVGQSEILETNTFSIQQSNTLYTNILSFKVPGPSVPVIPLLFMFVLIPAYEHIFAPFTQKITGIPTGITHLQRIGVGLVLSAISMAVAGIVETRRQSVAIQHNMVDSVEPLPMSVLWLSFQYAIFGGADMFTLAGLLEFFYAESSARMKSFGSHLLVANWIWFTS</sequence>
<name>A0A7J7CZ77_TRIWF</name>
<feature type="transmembrane region" description="Helical" evidence="6">
    <location>
        <begin position="167"/>
        <end position="188"/>
    </location>
</feature>
<comment type="similarity">
    <text evidence="2">Belongs to the major facilitator superfamily. Proton-dependent oligopeptide transporter (POT/PTR) (TC 2.A.17) family.</text>
</comment>
<protein>
    <submittedName>
        <fullName evidence="7">Peptide transporter PTR3-A</fullName>
    </submittedName>
</protein>
<dbReference type="PANTHER" id="PTHR11654">
    <property type="entry name" value="OLIGOPEPTIDE TRANSPORTER-RELATED"/>
    <property type="match status" value="1"/>
</dbReference>
<dbReference type="EMBL" id="JAAARO010000012">
    <property type="protein sequence ID" value="KAF5739425.1"/>
    <property type="molecule type" value="Genomic_DNA"/>
</dbReference>
<evidence type="ECO:0000256" key="3">
    <source>
        <dbReference type="ARBA" id="ARBA00022692"/>
    </source>
</evidence>
<accession>A0A7J7CZ77</accession>
<dbReference type="AlphaFoldDB" id="A0A7J7CZ77"/>
<dbReference type="InterPro" id="IPR000109">
    <property type="entry name" value="POT_fam"/>
</dbReference>
<organism evidence="7 8">
    <name type="scientific">Tripterygium wilfordii</name>
    <name type="common">Thunder God vine</name>
    <dbReference type="NCBI Taxonomy" id="458696"/>
    <lineage>
        <taxon>Eukaryota</taxon>
        <taxon>Viridiplantae</taxon>
        <taxon>Streptophyta</taxon>
        <taxon>Embryophyta</taxon>
        <taxon>Tracheophyta</taxon>
        <taxon>Spermatophyta</taxon>
        <taxon>Magnoliopsida</taxon>
        <taxon>eudicotyledons</taxon>
        <taxon>Gunneridae</taxon>
        <taxon>Pentapetalae</taxon>
        <taxon>rosids</taxon>
        <taxon>fabids</taxon>
        <taxon>Celastrales</taxon>
        <taxon>Celastraceae</taxon>
        <taxon>Tripterygium</taxon>
    </lineage>
</organism>
<keyword evidence="5 6" id="KW-0472">Membrane</keyword>
<evidence type="ECO:0000256" key="6">
    <source>
        <dbReference type="SAM" id="Phobius"/>
    </source>
</evidence>
<dbReference type="InParanoid" id="A0A7J7CZ77"/>
<dbReference type="Gene3D" id="1.20.1250.20">
    <property type="entry name" value="MFS general substrate transporter like domains"/>
    <property type="match status" value="1"/>
</dbReference>
<dbReference type="InterPro" id="IPR036259">
    <property type="entry name" value="MFS_trans_sf"/>
</dbReference>
<evidence type="ECO:0000256" key="4">
    <source>
        <dbReference type="ARBA" id="ARBA00022989"/>
    </source>
</evidence>
<dbReference type="GO" id="GO:0016020">
    <property type="term" value="C:membrane"/>
    <property type="evidence" value="ECO:0007669"/>
    <property type="project" value="UniProtKB-SubCell"/>
</dbReference>
<gene>
    <name evidence="7" type="ORF">HS088_TW12G00631</name>
</gene>
<evidence type="ECO:0000313" key="7">
    <source>
        <dbReference type="EMBL" id="KAF5739425.1"/>
    </source>
</evidence>
<reference evidence="7 8" key="1">
    <citation type="journal article" date="2020" name="Nat. Commun.">
        <title>Genome of Tripterygium wilfordii and identification of cytochrome P450 involved in triptolide biosynthesis.</title>
        <authorList>
            <person name="Tu L."/>
            <person name="Su P."/>
            <person name="Zhang Z."/>
            <person name="Gao L."/>
            <person name="Wang J."/>
            <person name="Hu T."/>
            <person name="Zhou J."/>
            <person name="Zhang Y."/>
            <person name="Zhao Y."/>
            <person name="Liu Y."/>
            <person name="Song Y."/>
            <person name="Tong Y."/>
            <person name="Lu Y."/>
            <person name="Yang J."/>
            <person name="Xu C."/>
            <person name="Jia M."/>
            <person name="Peters R.J."/>
            <person name="Huang L."/>
            <person name="Gao W."/>
        </authorList>
    </citation>
    <scope>NUCLEOTIDE SEQUENCE [LARGE SCALE GENOMIC DNA]</scope>
    <source>
        <strain evidence="8">cv. XIE 37</strain>
        <tissue evidence="7">Leaf</tissue>
    </source>
</reference>